<protein>
    <submittedName>
        <fullName evidence="2">Uncharacterized protein</fullName>
    </submittedName>
</protein>
<proteinExistence type="predicted"/>
<sequence length="56" mass="7011">MLTNNSQSNDYLNKVFRLLIFVEFFIVQLDSKIFFWLIYILAFKFFEFKRWLMGQF</sequence>
<feature type="transmembrane region" description="Helical" evidence="1">
    <location>
        <begin position="20"/>
        <end position="43"/>
    </location>
</feature>
<keyword evidence="1" id="KW-0472">Membrane</keyword>
<evidence type="ECO:0000313" key="2">
    <source>
        <dbReference type="EMBL" id="EGJ33541.1"/>
    </source>
</evidence>
<accession>F4XPD4</accession>
<evidence type="ECO:0000313" key="3">
    <source>
        <dbReference type="Proteomes" id="UP000003959"/>
    </source>
</evidence>
<name>F4XPD4_9CYAN</name>
<keyword evidence="1" id="KW-0812">Transmembrane</keyword>
<gene>
    <name evidence="2" type="ORF">LYNGBM3L_30060</name>
</gene>
<evidence type="ECO:0000256" key="1">
    <source>
        <dbReference type="SAM" id="Phobius"/>
    </source>
</evidence>
<dbReference type="AlphaFoldDB" id="F4XPD4"/>
<keyword evidence="3" id="KW-1185">Reference proteome</keyword>
<dbReference type="Proteomes" id="UP000003959">
    <property type="component" value="Unassembled WGS sequence"/>
</dbReference>
<reference evidence="3" key="1">
    <citation type="journal article" date="2011" name="Proc. Natl. Acad. Sci. U.S.A.">
        <title>Genomic insights into the physiology and ecology of the marine filamentous cyanobacterium Lyngbya majuscula.</title>
        <authorList>
            <person name="Jones A.C."/>
            <person name="Monroe E.A."/>
            <person name="Podell S."/>
            <person name="Hess W.R."/>
            <person name="Klages S."/>
            <person name="Esquenazi E."/>
            <person name="Niessen S."/>
            <person name="Hoover H."/>
            <person name="Rothmann M."/>
            <person name="Lasken R.S."/>
            <person name="Yates J.R.III."/>
            <person name="Reinhardt R."/>
            <person name="Kube M."/>
            <person name="Burkart M.D."/>
            <person name="Allen E.E."/>
            <person name="Dorrestein P.C."/>
            <person name="Gerwick W.H."/>
            <person name="Gerwick L."/>
        </authorList>
    </citation>
    <scope>NUCLEOTIDE SEQUENCE [LARGE SCALE GENOMIC DNA]</scope>
    <source>
        <strain evidence="3">3L</strain>
    </source>
</reference>
<keyword evidence="1" id="KW-1133">Transmembrane helix</keyword>
<dbReference type="EMBL" id="GL890845">
    <property type="protein sequence ID" value="EGJ33541.1"/>
    <property type="molecule type" value="Genomic_DNA"/>
</dbReference>
<organism evidence="2 3">
    <name type="scientific">Moorena producens 3L</name>
    <dbReference type="NCBI Taxonomy" id="489825"/>
    <lineage>
        <taxon>Bacteria</taxon>
        <taxon>Bacillati</taxon>
        <taxon>Cyanobacteriota</taxon>
        <taxon>Cyanophyceae</taxon>
        <taxon>Coleofasciculales</taxon>
        <taxon>Coleofasciculaceae</taxon>
        <taxon>Moorena</taxon>
    </lineage>
</organism>
<dbReference type="HOGENOM" id="CLU_3009357_0_0_3"/>